<dbReference type="PANTHER" id="PTHR11487">
    <property type="entry name" value="THIOESTERASE"/>
    <property type="match status" value="1"/>
</dbReference>
<sequence>MHAPTLQCRTVPGSAQPPQVRLICLACSEDHLSQYRAWAAELNEHIELVTVNVLAYGDLTTSLPLQNKCALVASLVERLQVYLRTPHALFGQGPGAQLAFALANHAAQLHPGQTRHLFVSTCDSPHATTAGESAAALNVPVTALYPSGYLARMLGWHDFSSREIELIELPEEQGNDPMLNQRLLQIINTHLGLLSL</sequence>
<dbReference type="KEGG" id="pdw:BV82_2415"/>
<evidence type="ECO:0000313" key="4">
    <source>
        <dbReference type="Proteomes" id="UP000027121"/>
    </source>
</evidence>
<dbReference type="GeneID" id="98280894"/>
<dbReference type="Pfam" id="PF00975">
    <property type="entry name" value="Thioesterase"/>
    <property type="match status" value="1"/>
</dbReference>
<evidence type="ECO:0000259" key="2">
    <source>
        <dbReference type="Pfam" id="PF00975"/>
    </source>
</evidence>
<dbReference type="InterPro" id="IPR001031">
    <property type="entry name" value="Thioesterase"/>
</dbReference>
<dbReference type="PANTHER" id="PTHR11487:SF0">
    <property type="entry name" value="S-ACYL FATTY ACID SYNTHASE THIOESTERASE, MEDIUM CHAIN"/>
    <property type="match status" value="1"/>
</dbReference>
<protein>
    <recommendedName>
        <fullName evidence="2">Thioesterase domain-containing protein</fullName>
    </recommendedName>
</protein>
<dbReference type="InterPro" id="IPR029058">
    <property type="entry name" value="AB_hydrolase_fold"/>
</dbReference>
<dbReference type="InterPro" id="IPR012223">
    <property type="entry name" value="TEII"/>
</dbReference>
<dbReference type="Proteomes" id="UP000027121">
    <property type="component" value="Chromosome"/>
</dbReference>
<feature type="domain" description="Thioesterase" evidence="2">
    <location>
        <begin position="22"/>
        <end position="136"/>
    </location>
</feature>
<proteinExistence type="inferred from homology"/>
<evidence type="ECO:0000256" key="1">
    <source>
        <dbReference type="ARBA" id="ARBA00007169"/>
    </source>
</evidence>
<comment type="similarity">
    <text evidence="1">Belongs to the thioesterase family.</text>
</comment>
<accession>A0AAP0SJG3</accession>
<dbReference type="GO" id="GO:0008610">
    <property type="term" value="P:lipid biosynthetic process"/>
    <property type="evidence" value="ECO:0007669"/>
    <property type="project" value="TreeGrafter"/>
</dbReference>
<gene>
    <name evidence="3" type="ORF">BV82_2415</name>
</gene>
<name>A0AAP0SJG3_9PSED</name>
<dbReference type="EMBL" id="CP071706">
    <property type="protein sequence ID" value="KDN99720.2"/>
    <property type="molecule type" value="Genomic_DNA"/>
</dbReference>
<reference evidence="3 4" key="2">
    <citation type="journal article" date="2016" name="Front. Microbiol.">
        <title>When Genome-Based Approach Meets the 'Old but Good': Revealing Genes Involved in the Antibacterial Activity of Pseudomonas sp. P482 against Soft Rot Pathogens.</title>
        <authorList>
            <person name="Krzyzanowska D.M."/>
            <person name="Ossowicki A."/>
            <person name="Rajewska M."/>
            <person name="Maciag T."/>
            <person name="Jablonska M."/>
            <person name="Obuchowski M."/>
            <person name="Heeb S."/>
            <person name="Jafra S."/>
        </authorList>
    </citation>
    <scope>NUCLEOTIDE SEQUENCE [LARGE SCALE GENOMIC DNA]</scope>
    <source>
        <strain evidence="3 4">P482</strain>
    </source>
</reference>
<keyword evidence="4" id="KW-1185">Reference proteome</keyword>
<dbReference type="Gene3D" id="3.40.50.1820">
    <property type="entry name" value="alpha/beta hydrolase"/>
    <property type="match status" value="1"/>
</dbReference>
<dbReference type="RefSeq" id="WP_036995342.1">
    <property type="nucleotide sequence ID" value="NZ_CP071706.1"/>
</dbReference>
<dbReference type="AlphaFoldDB" id="A0AAP0SJG3"/>
<evidence type="ECO:0000313" key="3">
    <source>
        <dbReference type="EMBL" id="KDN99720.2"/>
    </source>
</evidence>
<reference evidence="3 4" key="1">
    <citation type="journal article" date="2014" name="Genome Announc.">
        <title>Genome Sequence of Pseudomonas sp. Strain P482, a Tomato Rhizosphere Isolate with Broad-Spectrum Antimicrobial Activity.</title>
        <authorList>
            <person name="Krzyzanowska D.M."/>
            <person name="Ossowicki A."/>
            <person name="Jafra S."/>
        </authorList>
    </citation>
    <scope>NUCLEOTIDE SEQUENCE [LARGE SCALE GENOMIC DNA]</scope>
    <source>
        <strain evidence="3 4">P482</strain>
    </source>
</reference>
<dbReference type="SUPFAM" id="SSF53474">
    <property type="entry name" value="alpha/beta-Hydrolases"/>
    <property type="match status" value="1"/>
</dbReference>
<organism evidence="3 4">
    <name type="scientific">Pseudomonas donghuensis</name>
    <dbReference type="NCBI Taxonomy" id="1163398"/>
    <lineage>
        <taxon>Bacteria</taxon>
        <taxon>Pseudomonadati</taxon>
        <taxon>Pseudomonadota</taxon>
        <taxon>Gammaproteobacteria</taxon>
        <taxon>Pseudomonadales</taxon>
        <taxon>Pseudomonadaceae</taxon>
        <taxon>Pseudomonas</taxon>
    </lineage>
</organism>